<dbReference type="Gene3D" id="3.40.50.200">
    <property type="entry name" value="Peptidase S8/S53 domain"/>
    <property type="match status" value="1"/>
</dbReference>
<dbReference type="InterPro" id="IPR045051">
    <property type="entry name" value="SBT"/>
</dbReference>
<evidence type="ECO:0000259" key="9">
    <source>
        <dbReference type="Pfam" id="PF00082"/>
    </source>
</evidence>
<protein>
    <submittedName>
        <fullName evidence="11">Subtilisin-like protease</fullName>
    </submittedName>
</protein>
<accession>A0AAV8CZ23</accession>
<comment type="similarity">
    <text evidence="1 7 8">Belongs to the peptidase S8 family.</text>
</comment>
<dbReference type="GO" id="GO:0004252">
    <property type="term" value="F:serine-type endopeptidase activity"/>
    <property type="evidence" value="ECO:0007669"/>
    <property type="project" value="UniProtKB-UniRule"/>
</dbReference>
<dbReference type="InterPro" id="IPR041469">
    <property type="entry name" value="Subtilisin-like_FN3"/>
</dbReference>
<dbReference type="Gene3D" id="2.60.40.2310">
    <property type="match status" value="1"/>
</dbReference>
<dbReference type="PRINTS" id="PR00723">
    <property type="entry name" value="SUBTILISIN"/>
</dbReference>
<evidence type="ECO:0000313" key="12">
    <source>
        <dbReference type="Proteomes" id="UP001140206"/>
    </source>
</evidence>
<dbReference type="AlphaFoldDB" id="A0AAV8CZ23"/>
<organism evidence="11 12">
    <name type="scientific">Rhynchospora pubera</name>
    <dbReference type="NCBI Taxonomy" id="906938"/>
    <lineage>
        <taxon>Eukaryota</taxon>
        <taxon>Viridiplantae</taxon>
        <taxon>Streptophyta</taxon>
        <taxon>Embryophyta</taxon>
        <taxon>Tracheophyta</taxon>
        <taxon>Spermatophyta</taxon>
        <taxon>Magnoliopsida</taxon>
        <taxon>Liliopsida</taxon>
        <taxon>Poales</taxon>
        <taxon>Cyperaceae</taxon>
        <taxon>Cyperoideae</taxon>
        <taxon>Rhynchosporeae</taxon>
        <taxon>Rhynchospora</taxon>
    </lineage>
</organism>
<sequence length="691" mass="73109">MTTYTPHMLRLPEDVWHRKGQRPKDGEGMVIGVIDTGIDPMHPSFAYNPKNPDGHSKCMPLFAGICDIGPYFPVGSCNGKIITARYYAAGAAAVIPLNASRDLSPFDVSGHGSKIPEFSHVASVAAGNRGVPVVVNSFVYGFASGMAPSARLAVYKAMYPAGGTVADMISAIDQAAIDRVDILVLSIGPDQPPADKITFMSVLDIALLFARRAGIFVVQAAGNRGPDAASVSSFSPWAVGVAASTTSRAYSPVLVLGDGHAIKGTGLSAPTPGDGLFRFRLVAARDAASTSTASAEECQNPEALNPSIVAGSIVLCLFSQGFYNGTATITAILDTATSLGFVGFALLANPLYGDFLAEPLPFHIPGIMVPSVADAQVIWNYYNNHTIRDIKGIVTSYGSCATIKEGRIATFSNTAPAVARFSSRGPDISDNQLNPADVLKPDILAPGNQIWGAWSSVSLDNPILSGHHFALLSGTSMAAPHVAGVAALVKQYHPSWTPDMIASALSTTARKHDRLGRPIMSQGPDLYRLYQSAPFDYGSGLINPSGALDPGLVFPSEFEDYIGFLCSLPNTTSEEIFLATGVACKASTNTPSDLNLPSITISSLRGCQIIRRYVKNVGGKAETYLAAVQAPDGVAVHVEPSWFNIGPDRIQHLEVTFNVTEASESFNFGELVFIGSLDHIVRLPLIVWPTL</sequence>
<keyword evidence="4 7" id="KW-0378">Hydrolase</keyword>
<gene>
    <name evidence="11" type="ORF">LUZ62_070155</name>
</gene>
<dbReference type="Pfam" id="PF17766">
    <property type="entry name" value="fn3_6"/>
    <property type="match status" value="1"/>
</dbReference>
<evidence type="ECO:0000256" key="7">
    <source>
        <dbReference type="PROSITE-ProRule" id="PRU01240"/>
    </source>
</evidence>
<dbReference type="InterPro" id="IPR023827">
    <property type="entry name" value="Peptidase_S8_Asp-AS"/>
</dbReference>
<dbReference type="InterPro" id="IPR000209">
    <property type="entry name" value="Peptidase_S8/S53_dom"/>
</dbReference>
<evidence type="ECO:0000256" key="6">
    <source>
        <dbReference type="PIRSR" id="PIRSR615500-1"/>
    </source>
</evidence>
<proteinExistence type="inferred from homology"/>
<feature type="active site" description="Charge relay system" evidence="6 7">
    <location>
        <position position="476"/>
    </location>
</feature>
<evidence type="ECO:0000256" key="1">
    <source>
        <dbReference type="ARBA" id="ARBA00011073"/>
    </source>
</evidence>
<evidence type="ECO:0000256" key="5">
    <source>
        <dbReference type="ARBA" id="ARBA00022825"/>
    </source>
</evidence>
<feature type="active site" description="Charge relay system" evidence="6 7">
    <location>
        <position position="111"/>
    </location>
</feature>
<dbReference type="SUPFAM" id="SSF52743">
    <property type="entry name" value="Subtilisin-like"/>
    <property type="match status" value="1"/>
</dbReference>
<evidence type="ECO:0000313" key="11">
    <source>
        <dbReference type="EMBL" id="KAJ4759780.1"/>
    </source>
</evidence>
<evidence type="ECO:0000256" key="4">
    <source>
        <dbReference type="ARBA" id="ARBA00022801"/>
    </source>
</evidence>
<comment type="caution">
    <text evidence="11">The sequence shown here is derived from an EMBL/GenBank/DDBJ whole genome shotgun (WGS) entry which is preliminary data.</text>
</comment>
<feature type="active site" description="Charge relay system" evidence="6 7">
    <location>
        <position position="35"/>
    </location>
</feature>
<keyword evidence="5 7" id="KW-0720">Serine protease</keyword>
<dbReference type="GO" id="GO:0006508">
    <property type="term" value="P:proteolysis"/>
    <property type="evidence" value="ECO:0007669"/>
    <property type="project" value="UniProtKB-KW"/>
</dbReference>
<name>A0AAV8CZ23_9POAL</name>
<dbReference type="Gene3D" id="3.50.30.30">
    <property type="match status" value="1"/>
</dbReference>
<reference evidence="11" key="1">
    <citation type="submission" date="2022-08" db="EMBL/GenBank/DDBJ databases">
        <authorList>
            <person name="Marques A."/>
        </authorList>
    </citation>
    <scope>NUCLEOTIDE SEQUENCE</scope>
    <source>
        <strain evidence="11">RhyPub2mFocal</strain>
        <tissue evidence="11">Leaves</tissue>
    </source>
</reference>
<keyword evidence="2 7" id="KW-0645">Protease</keyword>
<keyword evidence="12" id="KW-1185">Reference proteome</keyword>
<evidence type="ECO:0000256" key="2">
    <source>
        <dbReference type="ARBA" id="ARBA00022670"/>
    </source>
</evidence>
<dbReference type="PROSITE" id="PS00138">
    <property type="entry name" value="SUBTILASE_SER"/>
    <property type="match status" value="1"/>
</dbReference>
<dbReference type="CDD" id="cd02120">
    <property type="entry name" value="PA_subtilisin_like"/>
    <property type="match status" value="1"/>
</dbReference>
<evidence type="ECO:0000256" key="8">
    <source>
        <dbReference type="RuleBase" id="RU003355"/>
    </source>
</evidence>
<dbReference type="PROSITE" id="PS00136">
    <property type="entry name" value="SUBTILASE_ASP"/>
    <property type="match status" value="1"/>
</dbReference>
<dbReference type="PANTHER" id="PTHR10795">
    <property type="entry name" value="PROPROTEIN CONVERTASE SUBTILISIN/KEXIN"/>
    <property type="match status" value="1"/>
</dbReference>
<dbReference type="PROSITE" id="PS51892">
    <property type="entry name" value="SUBTILASE"/>
    <property type="match status" value="1"/>
</dbReference>
<feature type="domain" description="Subtilisin-like protease fibronectin type-III" evidence="10">
    <location>
        <begin position="593"/>
        <end position="687"/>
    </location>
</feature>
<dbReference type="InterPro" id="IPR015500">
    <property type="entry name" value="Peptidase_S8_subtilisin-rel"/>
</dbReference>
<feature type="domain" description="Peptidase S8/S53" evidence="9">
    <location>
        <begin position="26"/>
        <end position="512"/>
    </location>
</feature>
<dbReference type="InterPro" id="IPR023828">
    <property type="entry name" value="Peptidase_S8_Ser-AS"/>
</dbReference>
<keyword evidence="3" id="KW-0732">Signal</keyword>
<evidence type="ECO:0000259" key="10">
    <source>
        <dbReference type="Pfam" id="PF17766"/>
    </source>
</evidence>
<dbReference type="Pfam" id="PF00082">
    <property type="entry name" value="Peptidase_S8"/>
    <property type="match status" value="1"/>
</dbReference>
<dbReference type="EMBL" id="JAMFTS010000004">
    <property type="protein sequence ID" value="KAJ4759780.1"/>
    <property type="molecule type" value="Genomic_DNA"/>
</dbReference>
<evidence type="ECO:0000256" key="3">
    <source>
        <dbReference type="ARBA" id="ARBA00022729"/>
    </source>
</evidence>
<dbReference type="Proteomes" id="UP001140206">
    <property type="component" value="Chromosome 4"/>
</dbReference>
<dbReference type="InterPro" id="IPR036852">
    <property type="entry name" value="Peptidase_S8/S53_dom_sf"/>
</dbReference>